<feature type="compositionally biased region" description="Basic and acidic residues" evidence="1">
    <location>
        <begin position="369"/>
        <end position="397"/>
    </location>
</feature>
<dbReference type="OrthoDB" id="5290982at2"/>
<dbReference type="RefSeq" id="WP_014244026.1">
    <property type="nucleotide sequence ID" value="NC_016620.1"/>
</dbReference>
<dbReference type="InterPro" id="IPR008984">
    <property type="entry name" value="SMAD_FHA_dom_sf"/>
</dbReference>
<dbReference type="NCBIfam" id="NF033768">
    <property type="entry name" value="myxo_SS_tail"/>
    <property type="match status" value="1"/>
</dbReference>
<dbReference type="Proteomes" id="UP000008963">
    <property type="component" value="Chromosome"/>
</dbReference>
<dbReference type="AlphaFoldDB" id="E1WZQ6"/>
<proteinExistence type="predicted"/>
<dbReference type="eggNOG" id="COG1716">
    <property type="taxonomic scope" value="Bacteria"/>
</dbReference>
<keyword evidence="4" id="KW-1185">Reference proteome</keyword>
<dbReference type="InterPro" id="IPR049806">
    <property type="entry name" value="MasK-like_C"/>
</dbReference>
<dbReference type="InterPro" id="IPR050923">
    <property type="entry name" value="Cell_Proc_Reg/RNA_Proc"/>
</dbReference>
<dbReference type="SMART" id="SM00240">
    <property type="entry name" value="FHA"/>
    <property type="match status" value="1"/>
</dbReference>
<dbReference type="InterPro" id="IPR000253">
    <property type="entry name" value="FHA_dom"/>
</dbReference>
<dbReference type="KEGG" id="bmx:BMS_1377"/>
<dbReference type="HOGENOM" id="CLU_404282_0_0_7"/>
<gene>
    <name evidence="3" type="ordered locus">BMS_1377</name>
</gene>
<dbReference type="PANTHER" id="PTHR23308">
    <property type="entry name" value="NUCLEAR INHIBITOR OF PROTEIN PHOSPHATASE-1"/>
    <property type="match status" value="1"/>
</dbReference>
<dbReference type="PROSITE" id="PS50006">
    <property type="entry name" value="FHA_DOMAIN"/>
    <property type="match status" value="1"/>
</dbReference>
<dbReference type="PATRIC" id="fig|862908.3.peg.1309"/>
<feature type="region of interest" description="Disordered" evidence="1">
    <location>
        <begin position="357"/>
        <end position="426"/>
    </location>
</feature>
<dbReference type="CDD" id="cd00060">
    <property type="entry name" value="FHA"/>
    <property type="match status" value="1"/>
</dbReference>
<name>E1WZQ6_HALMS</name>
<evidence type="ECO:0000259" key="2">
    <source>
        <dbReference type="PROSITE" id="PS50006"/>
    </source>
</evidence>
<evidence type="ECO:0000313" key="4">
    <source>
        <dbReference type="Proteomes" id="UP000008963"/>
    </source>
</evidence>
<evidence type="ECO:0000313" key="3">
    <source>
        <dbReference type="EMBL" id="CBW26242.1"/>
    </source>
</evidence>
<sequence>MLLSKTKDYSRLKLTGHNLEFTLTKKKLLVGSSEKCDIQIKDSSISAYHAILIINQDGGAKIIDLESNNGTYINSERVDSGILYPGDNIQFANEIFNLDEVIDELQRNDTVIEDEDMDIHTIQELEDRHPTPVLPPVPGLVIIDGEYCDIKFDEENYSHANELNLVENIDPKNYVEVNETKEFLPIARKNDAKAVQITVLSMGVALSIDYFPLKNGDIRVSAHDRKKDTFQLPSFDSEENIPFLSISDSNIKIKEIDGHNCTSLLTNEEVSNNYSLKNDEIISYTKGTTQVLIKIADAPPHLRSTPFFGRDRDFQKQTAKVFSVVMSLMLLLLFIDIPTQEEEKKVAVIYRPAVKAPEKNNSKTSSEVSKTEVDTGVKKEKQNDKKPQFAKKQDTQKKPVPKQTPKPAQKQAKAAAKSQNVKSKRQMKSFKFKMNKSMASFFGSTGSKSAKVVKNSNSNANAIGSSAKSATTSDIKAANNNATSGLGQDFRGSFDTSSGSKGLASKSGIDTTYTDQKAVVLGSMDPELLRKILREYLPQFKHCYQQELEYRNEHAKGVMDLHFRINSAGKAQRVRIKTKGSQFSNKGTNCMTGVLKLIQFPKPKGGGVVDVKQPLNFLSEKSKI</sequence>
<reference evidence="4" key="1">
    <citation type="journal article" date="2013" name="ISME J.">
        <title>A small predatory core genome in the divergent marine Bacteriovorax marinus SJ and the terrestrial Bdellovibrio bacteriovorus.</title>
        <authorList>
            <person name="Crossman L.C."/>
            <person name="Chen H."/>
            <person name="Cerdeno-Tarraga A.M."/>
            <person name="Brooks K."/>
            <person name="Quail M.A."/>
            <person name="Pineiro S.A."/>
            <person name="Hobley L."/>
            <person name="Sockett R.E."/>
            <person name="Bentley S.D."/>
            <person name="Parkhill J."/>
            <person name="Williams H.N."/>
            <person name="Stine O.C."/>
        </authorList>
    </citation>
    <scope>NUCLEOTIDE SEQUENCE [LARGE SCALE GENOMIC DNA]</scope>
    <source>
        <strain evidence="4">ATCC BAA-682 / DSM 15412 / SJ</strain>
    </source>
</reference>
<dbReference type="SUPFAM" id="SSF49879">
    <property type="entry name" value="SMAD/FHA domain"/>
    <property type="match status" value="1"/>
</dbReference>
<feature type="compositionally biased region" description="Low complexity" evidence="1">
    <location>
        <begin position="401"/>
        <end position="421"/>
    </location>
</feature>
<accession>E1WZQ6</accession>
<protein>
    <recommendedName>
        <fullName evidence="2">FHA domain-containing protein</fullName>
    </recommendedName>
</protein>
<evidence type="ECO:0000256" key="1">
    <source>
        <dbReference type="SAM" id="MobiDB-lite"/>
    </source>
</evidence>
<dbReference type="Pfam" id="PF00498">
    <property type="entry name" value="FHA"/>
    <property type="match status" value="1"/>
</dbReference>
<feature type="domain" description="FHA" evidence="2">
    <location>
        <begin position="28"/>
        <end position="78"/>
    </location>
</feature>
<dbReference type="Gene3D" id="2.60.200.20">
    <property type="match status" value="1"/>
</dbReference>
<dbReference type="STRING" id="862908.BMS_1377"/>
<dbReference type="EMBL" id="FQ312005">
    <property type="protein sequence ID" value="CBW26242.1"/>
    <property type="molecule type" value="Genomic_DNA"/>
</dbReference>
<organism evidence="3 4">
    <name type="scientific">Halobacteriovorax marinus (strain ATCC BAA-682 / DSM 15412 / SJ)</name>
    <name type="common">Bacteriovorax marinus</name>
    <dbReference type="NCBI Taxonomy" id="862908"/>
    <lineage>
        <taxon>Bacteria</taxon>
        <taxon>Pseudomonadati</taxon>
        <taxon>Bdellovibrionota</taxon>
        <taxon>Bacteriovoracia</taxon>
        <taxon>Bacteriovoracales</taxon>
        <taxon>Halobacteriovoraceae</taxon>
        <taxon>Halobacteriovorax</taxon>
    </lineage>
</organism>